<feature type="compositionally biased region" description="Basic residues" evidence="1">
    <location>
        <begin position="34"/>
        <end position="43"/>
    </location>
</feature>
<dbReference type="EMBL" id="JBHSTM010000002">
    <property type="protein sequence ID" value="MFC6424106.1"/>
    <property type="molecule type" value="Genomic_DNA"/>
</dbReference>
<keyword evidence="2" id="KW-0472">Membrane</keyword>
<proteinExistence type="predicted"/>
<dbReference type="SUPFAM" id="SSF50998">
    <property type="entry name" value="Quinoprotein alcohol dehydrogenase-like"/>
    <property type="match status" value="1"/>
</dbReference>
<feature type="region of interest" description="Disordered" evidence="1">
    <location>
        <begin position="1"/>
        <end position="43"/>
    </location>
</feature>
<gene>
    <name evidence="4" type="ORF">ACFP71_04665</name>
</gene>
<dbReference type="InterPro" id="IPR002372">
    <property type="entry name" value="PQQ_rpt_dom"/>
</dbReference>
<comment type="caution">
    <text evidence="4">The sequence shown here is derived from an EMBL/GenBank/DDBJ whole genome shotgun (WGS) entry which is preliminary data.</text>
</comment>
<name>A0ABW1X6Q4_9CELL</name>
<sequence length="476" mass="50065">MPRRRSQQQVSFVLDDSSEGVDPGSGVPEPTRRERTRRPLTRTARRRRAARLVGLAVGLGTLGVAAAVVVTRDGAAQDDALQTLRSSEDRIFDLTYAPHAEWSVDRDEGEPFTVGDLLVIPGRSGTVGYDLGSGDERWRLDDLTRQVCAADQVRVEGTAEVSAFVCLGQGKEATAARLVSVDGAVVAEVEMDPRRGEAVAGPGGTVLQAARDETGVVVRSVDVRTGTAAWERRLTVREDAQDPLCATEGDAVRAVYRSGTVAVHGCGVLSYLTPGGQVVDEPPGMVQVIALGNGSYLRSSGTAVAGPVEAVSADGTVLWTNEGLVLGEGARDLLAPHLVLLDQGEALLAVHRDGTTAWTAPVAARQVLVRGADVVMVQTVDRETVALDATTGEERWRRAADPASGAVSYRVTGTFTDGFSALLVVPTAPGTSSVTALDLATGDVRWTQEHTGNPYELAAGGGRLLRIDEAQVTAFG</sequence>
<dbReference type="PANTHER" id="PTHR34512:SF30">
    <property type="entry name" value="OUTER MEMBRANE PROTEIN ASSEMBLY FACTOR BAMB"/>
    <property type="match status" value="1"/>
</dbReference>
<organism evidence="4 5">
    <name type="scientific">Oerskovia paurometabola</name>
    <dbReference type="NCBI Taxonomy" id="162170"/>
    <lineage>
        <taxon>Bacteria</taxon>
        <taxon>Bacillati</taxon>
        <taxon>Actinomycetota</taxon>
        <taxon>Actinomycetes</taxon>
        <taxon>Micrococcales</taxon>
        <taxon>Cellulomonadaceae</taxon>
        <taxon>Oerskovia</taxon>
    </lineage>
</organism>
<dbReference type="InterPro" id="IPR015943">
    <property type="entry name" value="WD40/YVTN_repeat-like_dom_sf"/>
</dbReference>
<accession>A0ABW1X6Q4</accession>
<protein>
    <submittedName>
        <fullName evidence="4">PQQ-binding-like beta-propeller repeat protein</fullName>
    </submittedName>
</protein>
<reference evidence="5" key="1">
    <citation type="journal article" date="2019" name="Int. J. Syst. Evol. Microbiol.">
        <title>The Global Catalogue of Microorganisms (GCM) 10K type strain sequencing project: providing services to taxonomists for standard genome sequencing and annotation.</title>
        <authorList>
            <consortium name="The Broad Institute Genomics Platform"/>
            <consortium name="The Broad Institute Genome Sequencing Center for Infectious Disease"/>
            <person name="Wu L."/>
            <person name="Ma J."/>
        </authorList>
    </citation>
    <scope>NUCLEOTIDE SEQUENCE [LARGE SCALE GENOMIC DNA]</scope>
    <source>
        <strain evidence="5">CCUG 47105</strain>
    </source>
</reference>
<dbReference type="RefSeq" id="WP_204806844.1">
    <property type="nucleotide sequence ID" value="NZ_BAAAIY010000013.1"/>
</dbReference>
<evidence type="ECO:0000256" key="1">
    <source>
        <dbReference type="SAM" id="MobiDB-lite"/>
    </source>
</evidence>
<evidence type="ECO:0000313" key="4">
    <source>
        <dbReference type="EMBL" id="MFC6424106.1"/>
    </source>
</evidence>
<evidence type="ECO:0000256" key="2">
    <source>
        <dbReference type="SAM" id="Phobius"/>
    </source>
</evidence>
<dbReference type="Pfam" id="PF13360">
    <property type="entry name" value="PQQ_2"/>
    <property type="match status" value="1"/>
</dbReference>
<keyword evidence="2" id="KW-0812">Transmembrane</keyword>
<dbReference type="InterPro" id="IPR011047">
    <property type="entry name" value="Quinoprotein_ADH-like_sf"/>
</dbReference>
<feature type="domain" description="Pyrrolo-quinoline quinone repeat" evidence="3">
    <location>
        <begin position="306"/>
        <end position="453"/>
    </location>
</feature>
<keyword evidence="5" id="KW-1185">Reference proteome</keyword>
<evidence type="ECO:0000259" key="3">
    <source>
        <dbReference type="Pfam" id="PF13360"/>
    </source>
</evidence>
<keyword evidence="2" id="KW-1133">Transmembrane helix</keyword>
<dbReference type="Gene3D" id="2.130.10.10">
    <property type="entry name" value="YVTN repeat-like/Quinoprotein amine dehydrogenase"/>
    <property type="match status" value="1"/>
</dbReference>
<dbReference type="SMART" id="SM00564">
    <property type="entry name" value="PQQ"/>
    <property type="match status" value="4"/>
</dbReference>
<feature type="transmembrane region" description="Helical" evidence="2">
    <location>
        <begin position="52"/>
        <end position="70"/>
    </location>
</feature>
<evidence type="ECO:0000313" key="5">
    <source>
        <dbReference type="Proteomes" id="UP001596305"/>
    </source>
</evidence>
<dbReference type="Proteomes" id="UP001596305">
    <property type="component" value="Unassembled WGS sequence"/>
</dbReference>
<dbReference type="InterPro" id="IPR018391">
    <property type="entry name" value="PQQ_b-propeller_rpt"/>
</dbReference>
<dbReference type="PANTHER" id="PTHR34512">
    <property type="entry name" value="CELL SURFACE PROTEIN"/>
    <property type="match status" value="1"/>
</dbReference>